<evidence type="ECO:0000256" key="2">
    <source>
        <dbReference type="SAM" id="SignalP"/>
    </source>
</evidence>
<dbReference type="RefSeq" id="WP_161071348.1">
    <property type="nucleotide sequence ID" value="NZ_CP086370.1"/>
</dbReference>
<name>A0A7X4KKB1_9BURK</name>
<evidence type="ECO:0000313" key="4">
    <source>
        <dbReference type="Proteomes" id="UP000450676"/>
    </source>
</evidence>
<protein>
    <submittedName>
        <fullName evidence="3">Uncharacterized protein</fullName>
    </submittedName>
</protein>
<proteinExistence type="predicted"/>
<keyword evidence="4" id="KW-1185">Reference proteome</keyword>
<dbReference type="AlphaFoldDB" id="A0A7X4KKB1"/>
<feature type="signal peptide" evidence="2">
    <location>
        <begin position="1"/>
        <end position="28"/>
    </location>
</feature>
<feature type="chain" id="PRO_5031263239" evidence="2">
    <location>
        <begin position="29"/>
        <end position="294"/>
    </location>
</feature>
<evidence type="ECO:0000313" key="3">
    <source>
        <dbReference type="EMBL" id="MYN06954.1"/>
    </source>
</evidence>
<keyword evidence="2" id="KW-0732">Signal</keyword>
<sequence length="294" mass="33287">MIPTKKIIQTSTAAALIFGSLHCPSCQASGEETRPAYTWINKDWNIRYVIFVGNEDSMRDRMHAVHGENLAREQGKRNSVYLFYEELFDLTSTFKVAGQESLGVLLLAFDKTGLVTTANVHSVQLTGKLTEIDALVLLVNGNGDRLNRPFYFADWRQVPGADYISPAVCAGDDQGRYGPRWQATFHYSGNFGCREWTAQLYDQDRPYIDVTSYQDRHVYIAEHVGWSRFGDPPKPVIGRHGKVWLCLHECPAGEQPGIIPDIKKWAAKHGFPLPKRPARQPEFPNSNWPDAIYE</sequence>
<dbReference type="Proteomes" id="UP000450676">
    <property type="component" value="Unassembled WGS sequence"/>
</dbReference>
<gene>
    <name evidence="3" type="ORF">GTP77_06335</name>
</gene>
<comment type="caution">
    <text evidence="3">The sequence shown here is derived from an EMBL/GenBank/DDBJ whole genome shotgun (WGS) entry which is preliminary data.</text>
</comment>
<accession>A0A7X4KKB1</accession>
<dbReference type="EMBL" id="WWCU01000005">
    <property type="protein sequence ID" value="MYN06954.1"/>
    <property type="molecule type" value="Genomic_DNA"/>
</dbReference>
<organism evidence="3 4">
    <name type="scientific">Pseudoduganella aquatica</name>
    <dbReference type="NCBI Taxonomy" id="2660641"/>
    <lineage>
        <taxon>Bacteria</taxon>
        <taxon>Pseudomonadati</taxon>
        <taxon>Pseudomonadota</taxon>
        <taxon>Betaproteobacteria</taxon>
        <taxon>Burkholderiales</taxon>
        <taxon>Oxalobacteraceae</taxon>
        <taxon>Telluria group</taxon>
        <taxon>Pseudoduganella</taxon>
    </lineage>
</organism>
<feature type="region of interest" description="Disordered" evidence="1">
    <location>
        <begin position="274"/>
        <end position="294"/>
    </location>
</feature>
<evidence type="ECO:0000256" key="1">
    <source>
        <dbReference type="SAM" id="MobiDB-lite"/>
    </source>
</evidence>
<reference evidence="3 4" key="1">
    <citation type="submission" date="2019-12" db="EMBL/GenBank/DDBJ databases">
        <title>Novel species isolated from a subtropical stream in China.</title>
        <authorList>
            <person name="Lu H."/>
        </authorList>
    </citation>
    <scope>NUCLEOTIDE SEQUENCE [LARGE SCALE GENOMIC DNA]</scope>
    <source>
        <strain evidence="3 4">FT127W</strain>
    </source>
</reference>